<protein>
    <recommendedName>
        <fullName evidence="5">Jasmonate O-methyltransferase</fullName>
    </recommendedName>
</protein>
<dbReference type="Gene3D" id="3.40.50.150">
    <property type="entry name" value="Vaccinia Virus protein VP39"/>
    <property type="match status" value="1"/>
</dbReference>
<evidence type="ECO:0000313" key="4">
    <source>
        <dbReference type="Proteomes" id="UP000026961"/>
    </source>
</evidence>
<dbReference type="PANTHER" id="PTHR31009">
    <property type="entry name" value="S-ADENOSYL-L-METHIONINE:CARBOXYL METHYLTRANSFERASE FAMILY PROTEIN"/>
    <property type="match status" value="1"/>
</dbReference>
<dbReference type="InterPro" id="IPR042086">
    <property type="entry name" value="MeTrfase_capping"/>
</dbReference>
<dbReference type="eggNOG" id="ENOG502QQYU">
    <property type="taxonomic scope" value="Eukaryota"/>
</dbReference>
<dbReference type="EnsemblPlants" id="OGLUM06G13300.1">
    <property type="protein sequence ID" value="OGLUM06G13300.1"/>
    <property type="gene ID" value="OGLUM06G13300"/>
</dbReference>
<reference evidence="3" key="2">
    <citation type="submission" date="2018-05" db="EMBL/GenBank/DDBJ databases">
        <title>OgluRS3 (Oryza glumaepatula Reference Sequence Version 3).</title>
        <authorList>
            <person name="Zhang J."/>
            <person name="Kudrna D."/>
            <person name="Lee S."/>
            <person name="Talag J."/>
            <person name="Welchert J."/>
            <person name="Wing R.A."/>
        </authorList>
    </citation>
    <scope>NUCLEOTIDE SEQUENCE [LARGE SCALE GENOMIC DNA]</scope>
</reference>
<dbReference type="SUPFAM" id="SSF53335">
    <property type="entry name" value="S-adenosyl-L-methionine-dependent methyltransferases"/>
    <property type="match status" value="2"/>
</dbReference>
<evidence type="ECO:0000256" key="1">
    <source>
        <dbReference type="ARBA" id="ARBA00022723"/>
    </source>
</evidence>
<name>A0A0E0A8Q4_9ORYZ</name>
<evidence type="ECO:0000313" key="3">
    <source>
        <dbReference type="EnsemblPlants" id="OGLUM06G13300.1"/>
    </source>
</evidence>
<keyword evidence="4" id="KW-1185">Reference proteome</keyword>
<dbReference type="InterPro" id="IPR005299">
    <property type="entry name" value="MeTrfase_7"/>
</dbReference>
<proteinExistence type="predicted"/>
<dbReference type="Proteomes" id="UP000026961">
    <property type="component" value="Chromosome 6"/>
</dbReference>
<evidence type="ECO:0000256" key="2">
    <source>
        <dbReference type="ARBA" id="ARBA00022842"/>
    </source>
</evidence>
<dbReference type="Gene3D" id="1.10.1200.270">
    <property type="entry name" value="Methyltransferase, alpha-helical capping domain"/>
    <property type="match status" value="2"/>
</dbReference>
<sequence length="466" mass="51536">MEIERTLHMVGGDGKDSYATNSRLSLMKAIMETKPVLCKAIEGVFASLSSPAPAKIVIADLGCSLGPNTLLVVSGVIGMISTSGYPEMTELQFFLNDLPGNDFNYVFRSLQQLADQKEGLLEPPYYIAGLPGSFYTRLFPCQSVPEELSSGVHLNKGNIYIGKATPSHVVKLFQKKFKEDFSLFLTLRQEELVSGGRMVLTFLGQKSSQMLAHGDVGTMWELLAQALQILVQKGCVKEEDLTTFNLPYYAPSVDEVTELIEESGLFDVEHTGVFESSWDPHDDSKSNGDAVADCARSSDSIANCSIRAVIKPLITDHFGESIVDELFQVYVPLVAKHLEKGRAIYPGMINKEKINSFYMPSYCPLNKDDHDKGSFESNKSILIQDLFSGVDISFINPNMMDLGIGAAYEPLIVHHFGSSKEMIDELTRTMERHMISSVGMEVLLAAEADYPFISLHLHMLSFKLVL</sequence>
<reference evidence="3" key="1">
    <citation type="submission" date="2015-04" db="UniProtKB">
        <authorList>
            <consortium name="EnsemblPlants"/>
        </authorList>
    </citation>
    <scope>IDENTIFICATION</scope>
</reference>
<dbReference type="HOGENOM" id="CLU_019628_3_0_1"/>
<keyword evidence="1" id="KW-0479">Metal-binding</keyword>
<dbReference type="GO" id="GO:0008168">
    <property type="term" value="F:methyltransferase activity"/>
    <property type="evidence" value="ECO:0007669"/>
    <property type="project" value="InterPro"/>
</dbReference>
<dbReference type="GO" id="GO:0046872">
    <property type="term" value="F:metal ion binding"/>
    <property type="evidence" value="ECO:0007669"/>
    <property type="project" value="UniProtKB-KW"/>
</dbReference>
<keyword evidence="2" id="KW-0460">Magnesium</keyword>
<evidence type="ECO:0008006" key="5">
    <source>
        <dbReference type="Google" id="ProtNLM"/>
    </source>
</evidence>
<dbReference type="InterPro" id="IPR029063">
    <property type="entry name" value="SAM-dependent_MTases_sf"/>
</dbReference>
<dbReference type="Pfam" id="PF03492">
    <property type="entry name" value="Methyltransf_7"/>
    <property type="match status" value="1"/>
</dbReference>
<accession>A0A0E0A8Q4</accession>
<dbReference type="AlphaFoldDB" id="A0A0E0A8Q4"/>
<organism evidence="3">
    <name type="scientific">Oryza glumipatula</name>
    <dbReference type="NCBI Taxonomy" id="40148"/>
    <lineage>
        <taxon>Eukaryota</taxon>
        <taxon>Viridiplantae</taxon>
        <taxon>Streptophyta</taxon>
        <taxon>Embryophyta</taxon>
        <taxon>Tracheophyta</taxon>
        <taxon>Spermatophyta</taxon>
        <taxon>Magnoliopsida</taxon>
        <taxon>Liliopsida</taxon>
        <taxon>Poales</taxon>
        <taxon>Poaceae</taxon>
        <taxon>BOP clade</taxon>
        <taxon>Oryzoideae</taxon>
        <taxon>Oryzeae</taxon>
        <taxon>Oryzinae</taxon>
        <taxon>Oryza</taxon>
    </lineage>
</organism>
<dbReference type="Gramene" id="OGLUM06G13300.1">
    <property type="protein sequence ID" value="OGLUM06G13300.1"/>
    <property type="gene ID" value="OGLUM06G13300"/>
</dbReference>